<keyword evidence="3" id="KW-0540">Nuclease</keyword>
<evidence type="ECO:0000259" key="1">
    <source>
        <dbReference type="SMART" id="SM00507"/>
    </source>
</evidence>
<dbReference type="Gene3D" id="1.10.30.50">
    <property type="match status" value="1"/>
</dbReference>
<sequence>MATRRMIASSIWEDDWFGQLGFFEQALWVGLFSKCADDQGRLLDNAVLLRAAVFPYKDMNPADIDGALVGFEEAGRIHRYETDGKRLIQVLNWWEHQPQQWASPSKWAAPEGWVDHVRTRENNHGVGRPMSRVAAWRSAVFERDGFRCQRCGTSGVKLNAHHITPWCLDSKKRFAANNGMTLCVGCHRTMHKPGWLMRARRIG</sequence>
<evidence type="ECO:0000313" key="3">
    <source>
        <dbReference type="EMBL" id="QJA96160.1"/>
    </source>
</evidence>
<dbReference type="GO" id="GO:0004519">
    <property type="term" value="F:endonuclease activity"/>
    <property type="evidence" value="ECO:0007669"/>
    <property type="project" value="UniProtKB-KW"/>
</dbReference>
<feature type="domain" description="HNH nuclease" evidence="1">
    <location>
        <begin position="135"/>
        <end position="188"/>
    </location>
</feature>
<gene>
    <name evidence="2" type="ORF">MM415A06797_0009</name>
    <name evidence="3" type="ORF">MM415B04916_0009</name>
</gene>
<dbReference type="AlphaFoldDB" id="A0A6M3LMI4"/>
<dbReference type="SMART" id="SM00507">
    <property type="entry name" value="HNHc"/>
    <property type="match status" value="1"/>
</dbReference>
<dbReference type="GO" id="GO:0003676">
    <property type="term" value="F:nucleic acid binding"/>
    <property type="evidence" value="ECO:0007669"/>
    <property type="project" value="InterPro"/>
</dbReference>
<dbReference type="EMBL" id="MT143375">
    <property type="protein sequence ID" value="QJA96160.1"/>
    <property type="molecule type" value="Genomic_DNA"/>
</dbReference>
<dbReference type="InterPro" id="IPR002711">
    <property type="entry name" value="HNH"/>
</dbReference>
<evidence type="ECO:0000313" key="2">
    <source>
        <dbReference type="EMBL" id="QJA68419.1"/>
    </source>
</evidence>
<keyword evidence="3" id="KW-0378">Hydrolase</keyword>
<dbReference type="EMBL" id="MT141615">
    <property type="protein sequence ID" value="QJA68419.1"/>
    <property type="molecule type" value="Genomic_DNA"/>
</dbReference>
<protein>
    <submittedName>
        <fullName evidence="3">Putative homing endonuclease</fullName>
    </submittedName>
</protein>
<name>A0A6M3LMI4_9ZZZZ</name>
<proteinExistence type="predicted"/>
<dbReference type="InterPro" id="IPR003615">
    <property type="entry name" value="HNH_nuc"/>
</dbReference>
<dbReference type="Pfam" id="PF01844">
    <property type="entry name" value="HNH"/>
    <property type="match status" value="1"/>
</dbReference>
<dbReference type="GO" id="GO:0008270">
    <property type="term" value="F:zinc ion binding"/>
    <property type="evidence" value="ECO:0007669"/>
    <property type="project" value="InterPro"/>
</dbReference>
<dbReference type="CDD" id="cd00085">
    <property type="entry name" value="HNHc"/>
    <property type="match status" value="1"/>
</dbReference>
<accession>A0A6M3LMI4</accession>
<reference evidence="3" key="1">
    <citation type="submission" date="2020-03" db="EMBL/GenBank/DDBJ databases">
        <title>The deep terrestrial virosphere.</title>
        <authorList>
            <person name="Holmfeldt K."/>
            <person name="Nilsson E."/>
            <person name="Simone D."/>
            <person name="Lopez-Fernandez M."/>
            <person name="Wu X."/>
            <person name="de Brujin I."/>
            <person name="Lundin D."/>
            <person name="Andersson A."/>
            <person name="Bertilsson S."/>
            <person name="Dopson M."/>
        </authorList>
    </citation>
    <scope>NUCLEOTIDE SEQUENCE</scope>
    <source>
        <strain evidence="2">MM415A06797</strain>
        <strain evidence="3">MM415B04916</strain>
    </source>
</reference>
<organism evidence="3">
    <name type="scientific">viral metagenome</name>
    <dbReference type="NCBI Taxonomy" id="1070528"/>
    <lineage>
        <taxon>unclassified sequences</taxon>
        <taxon>metagenomes</taxon>
        <taxon>organismal metagenomes</taxon>
    </lineage>
</organism>
<keyword evidence="3" id="KW-0255">Endonuclease</keyword>